<dbReference type="Pfam" id="PF07811">
    <property type="entry name" value="TadE"/>
    <property type="match status" value="1"/>
</dbReference>
<organism evidence="3 4">
    <name type="scientific">Roseivivax sediminis</name>
    <dbReference type="NCBI Taxonomy" id="936889"/>
    <lineage>
        <taxon>Bacteria</taxon>
        <taxon>Pseudomonadati</taxon>
        <taxon>Pseudomonadota</taxon>
        <taxon>Alphaproteobacteria</taxon>
        <taxon>Rhodobacterales</taxon>
        <taxon>Roseobacteraceae</taxon>
        <taxon>Roseivivax</taxon>
    </lineage>
</organism>
<accession>A0A1I1Y0W5</accession>
<feature type="transmembrane region" description="Helical" evidence="1">
    <location>
        <begin position="23"/>
        <end position="45"/>
    </location>
</feature>
<protein>
    <submittedName>
        <fullName evidence="3">TadE-like protein</fullName>
    </submittedName>
</protein>
<keyword evidence="1" id="KW-0812">Transmembrane</keyword>
<sequence length="133" mass="14927">MTRTGNWLIMLRRDEEGSTTVEFVIWTPLLAAGLMLILDLSYMMIVDAGLWNASRDTARAVAQRRVATDEAAALFAERMFPRNVEYRFGINVADDEVHIQVLVDGEDTALSPFLPKFYEGTIGASLRMLMEPA</sequence>
<gene>
    <name evidence="3" type="ORF">SAMN04515678_106232</name>
</gene>
<keyword evidence="4" id="KW-1185">Reference proteome</keyword>
<proteinExistence type="predicted"/>
<evidence type="ECO:0000313" key="4">
    <source>
        <dbReference type="Proteomes" id="UP000325289"/>
    </source>
</evidence>
<evidence type="ECO:0000256" key="1">
    <source>
        <dbReference type="SAM" id="Phobius"/>
    </source>
</evidence>
<dbReference type="AlphaFoldDB" id="A0A1I1Y0W5"/>
<evidence type="ECO:0000259" key="2">
    <source>
        <dbReference type="Pfam" id="PF07811"/>
    </source>
</evidence>
<keyword evidence="1" id="KW-0472">Membrane</keyword>
<reference evidence="3 4" key="1">
    <citation type="submission" date="2016-10" db="EMBL/GenBank/DDBJ databases">
        <authorList>
            <person name="Varghese N."/>
            <person name="Submissions S."/>
        </authorList>
    </citation>
    <scope>NUCLEOTIDE SEQUENCE [LARGE SCALE GENOMIC DNA]</scope>
    <source>
        <strain evidence="4">YIM D21,KCTC 23444,ACCC 10710</strain>
    </source>
</reference>
<dbReference type="EMBL" id="FOMS01000006">
    <property type="protein sequence ID" value="SFE13049.1"/>
    <property type="molecule type" value="Genomic_DNA"/>
</dbReference>
<keyword evidence="1" id="KW-1133">Transmembrane helix</keyword>
<name>A0A1I1Y0W5_9RHOB</name>
<evidence type="ECO:0000313" key="3">
    <source>
        <dbReference type="EMBL" id="SFE13049.1"/>
    </source>
</evidence>
<dbReference type="OrthoDB" id="7873328at2"/>
<feature type="domain" description="TadE-like" evidence="2">
    <location>
        <begin position="17"/>
        <end position="59"/>
    </location>
</feature>
<dbReference type="InterPro" id="IPR012495">
    <property type="entry name" value="TadE-like_dom"/>
</dbReference>
<dbReference type="Proteomes" id="UP000325289">
    <property type="component" value="Unassembled WGS sequence"/>
</dbReference>